<accession>A0A5E8BCH5</accession>
<evidence type="ECO:0000256" key="2">
    <source>
        <dbReference type="ARBA" id="ARBA00023157"/>
    </source>
</evidence>
<keyword evidence="2" id="KW-1015">Disulfide bond</keyword>
<dbReference type="RefSeq" id="XP_031852368.1">
    <property type="nucleotide sequence ID" value="XM_031996477.1"/>
</dbReference>
<dbReference type="AlphaFoldDB" id="A0A5E8BCH5"/>
<dbReference type="InterPro" id="IPR013892">
    <property type="entry name" value="Cyt_c_biogenesis_Cmc1-like"/>
</dbReference>
<organism evidence="3 4">
    <name type="scientific">Magnusiomyces paraingens</name>
    <dbReference type="NCBI Taxonomy" id="2606893"/>
    <lineage>
        <taxon>Eukaryota</taxon>
        <taxon>Fungi</taxon>
        <taxon>Dikarya</taxon>
        <taxon>Ascomycota</taxon>
        <taxon>Saccharomycotina</taxon>
        <taxon>Dipodascomycetes</taxon>
        <taxon>Dipodascales</taxon>
        <taxon>Dipodascaceae</taxon>
        <taxon>Magnusiomyces</taxon>
    </lineage>
</organism>
<evidence type="ECO:0000313" key="3">
    <source>
        <dbReference type="EMBL" id="VVT48394.1"/>
    </source>
</evidence>
<evidence type="ECO:0000313" key="4">
    <source>
        <dbReference type="Proteomes" id="UP000398389"/>
    </source>
</evidence>
<dbReference type="EMBL" id="CABVLU010000002">
    <property type="protein sequence ID" value="VVT48394.1"/>
    <property type="molecule type" value="Genomic_DNA"/>
</dbReference>
<evidence type="ECO:0000256" key="1">
    <source>
        <dbReference type="ARBA" id="ARBA00007347"/>
    </source>
</evidence>
<name>A0A5E8BCH5_9ASCO</name>
<dbReference type="OrthoDB" id="10431007at2759"/>
<sequence length="208" mass="24026">MVWPFSSKQTPSGSEESFFKSHNENIFESIDTNLIDFYKEAEPIKPISLAPQDVKERYSKEREARSLGFERAPMAFDKGEINSLRRKFADSGGDYIQTLWEAANENCALLAARYGECQRHGPMWSVMMSCHKESEAHKKCLHLQKYALTKVGFNNALDTQQRNEIKYKLDDLYTQHFPDGTVPESAKQAFLQDVEDLKNKVKDKTYRL</sequence>
<protein>
    <recommendedName>
        <fullName evidence="5">COX assembly mitochondrial protein</fullName>
    </recommendedName>
</protein>
<dbReference type="Proteomes" id="UP000398389">
    <property type="component" value="Unassembled WGS sequence"/>
</dbReference>
<dbReference type="GeneID" id="43580577"/>
<dbReference type="Pfam" id="PF08583">
    <property type="entry name" value="Cmc1"/>
    <property type="match status" value="1"/>
</dbReference>
<reference evidence="3 4" key="1">
    <citation type="submission" date="2019-09" db="EMBL/GenBank/DDBJ databases">
        <authorList>
            <person name="Brejova B."/>
        </authorList>
    </citation>
    <scope>NUCLEOTIDE SEQUENCE [LARGE SCALE GENOMIC DNA]</scope>
</reference>
<comment type="similarity">
    <text evidence="1">Belongs to the CMC family.</text>
</comment>
<gene>
    <name evidence="3" type="ORF">SAPINGB_P001757</name>
</gene>
<proteinExistence type="inferred from homology"/>
<evidence type="ECO:0008006" key="5">
    <source>
        <dbReference type="Google" id="ProtNLM"/>
    </source>
</evidence>
<keyword evidence="4" id="KW-1185">Reference proteome</keyword>